<feature type="active site" description="Proton donor/acceptor" evidence="9">
    <location>
        <position position="137"/>
    </location>
</feature>
<organism evidence="11 12">
    <name type="scientific">Hydrogenophaga intermedia</name>
    <dbReference type="NCBI Taxonomy" id="65786"/>
    <lineage>
        <taxon>Bacteria</taxon>
        <taxon>Pseudomonadati</taxon>
        <taxon>Pseudomonadota</taxon>
        <taxon>Betaproteobacteria</taxon>
        <taxon>Burkholderiales</taxon>
        <taxon>Comamonadaceae</taxon>
        <taxon>Hydrogenophaga</taxon>
    </lineage>
</organism>
<dbReference type="AlphaFoldDB" id="A0A1L1PE05"/>
<feature type="domain" description="NAD-dependent epimerase/dehydratase" evidence="10">
    <location>
        <begin position="7"/>
        <end position="228"/>
    </location>
</feature>
<dbReference type="SUPFAM" id="SSF51735">
    <property type="entry name" value="NAD(P)-binding Rossmann-fold domains"/>
    <property type="match status" value="1"/>
</dbReference>
<dbReference type="FunFam" id="3.40.50.720:FF:000101">
    <property type="entry name" value="GDP-L-fucose synthase"/>
    <property type="match status" value="1"/>
</dbReference>
<evidence type="ECO:0000259" key="10">
    <source>
        <dbReference type="Pfam" id="PF01370"/>
    </source>
</evidence>
<keyword evidence="6 9" id="KW-0413">Isomerase</keyword>
<dbReference type="Gene3D" id="3.40.50.720">
    <property type="entry name" value="NAD(P)-binding Rossmann-like Domain"/>
    <property type="match status" value="1"/>
</dbReference>
<comment type="pathway">
    <text evidence="1 9">Nucleotide-sugar biosynthesis; GDP-L-fucose biosynthesis via de novo pathway; GDP-L-fucose from GDP-alpha-D-mannose: step 2/2.</text>
</comment>
<feature type="site" description="Important for catalytic activity" evidence="9">
    <location>
        <position position="110"/>
    </location>
</feature>
<evidence type="ECO:0000256" key="4">
    <source>
        <dbReference type="ARBA" id="ARBA00022857"/>
    </source>
</evidence>
<dbReference type="GO" id="GO:0070401">
    <property type="term" value="F:NADP+ binding"/>
    <property type="evidence" value="ECO:0007669"/>
    <property type="project" value="UniProtKB-UniRule"/>
</dbReference>
<dbReference type="GO" id="GO:0050577">
    <property type="term" value="F:GDP-L-fucose synthase activity"/>
    <property type="evidence" value="ECO:0007669"/>
    <property type="project" value="UniProtKB-UniRule"/>
</dbReference>
<protein>
    <recommendedName>
        <fullName evidence="3 9">GDP-L-fucose synthase</fullName>
        <ecNumber evidence="3 9">1.1.1.271</ecNumber>
    </recommendedName>
    <alternativeName>
        <fullName evidence="9">GDP-4-keto-6-deoxy-D-mannose-3,5-epimerase-4-reductase</fullName>
    </alternativeName>
</protein>
<feature type="binding site" evidence="9">
    <location>
        <begin position="106"/>
        <end position="109"/>
    </location>
    <ligand>
        <name>NADP(+)</name>
        <dbReference type="ChEBI" id="CHEBI:58349"/>
    </ligand>
</feature>
<reference evidence="12" key="2">
    <citation type="submission" date="2014-11" db="EMBL/GenBank/DDBJ databases">
        <title>Draft genome sequence of Hydrogenophaga intermedia S1.</title>
        <authorList>
            <person name="Gan H.M."/>
            <person name="Chew T.H."/>
            <person name="Stolz A."/>
        </authorList>
    </citation>
    <scope>NUCLEOTIDE SEQUENCE [LARGE SCALE GENOMIC DNA]</scope>
    <source>
        <strain evidence="12">S1</strain>
    </source>
</reference>
<sequence>MDRDARIFVAGHRGLVGSAIVRALRAAGHTHLLLRTRDELDLRDPVATAAFFEKAKPDYVFLAAARVGGILANQREPADFIRDNLQIQTNVIHEAWRTGVQRLLFLGSSCIYPRLAPQPLREEYLLTGPLEATNRAYALAKIAGIEMCWAHNRQHGTRFLAAMPTNLYGPEDNFDLDSSHVIPALLRKFHEARVADAPSVSIWGSGEPRREFMHSFDMAQACLFLMNLDDERFDGLLGSDEALTGRFEPPLINIGVGADISIRELAETIAEVVGYDGLIEHDRSKPDGTPRKLMDVSRLNALGFRARIELKDGLRHVHEVVFTSSQADPA</sequence>
<keyword evidence="12" id="KW-1185">Reference proteome</keyword>
<accession>A0A1L1PE05</accession>
<dbReference type="InterPro" id="IPR001509">
    <property type="entry name" value="Epimerase_deHydtase"/>
</dbReference>
<evidence type="ECO:0000256" key="8">
    <source>
        <dbReference type="ARBA" id="ARBA00051935"/>
    </source>
</evidence>
<dbReference type="Pfam" id="PF01370">
    <property type="entry name" value="Epimerase"/>
    <property type="match status" value="1"/>
</dbReference>
<feature type="binding site" evidence="9">
    <location>
        <position position="287"/>
    </location>
    <ligand>
        <name>substrate</name>
    </ligand>
</feature>
<evidence type="ECO:0000256" key="9">
    <source>
        <dbReference type="HAMAP-Rule" id="MF_00956"/>
    </source>
</evidence>
<keyword evidence="4 9" id="KW-0521">NADP</keyword>
<keyword evidence="7 9" id="KW-0511">Multifunctional enzyme</keyword>
<evidence type="ECO:0000256" key="7">
    <source>
        <dbReference type="ARBA" id="ARBA00023268"/>
    </source>
</evidence>
<feature type="binding site" evidence="9">
    <location>
        <begin position="11"/>
        <end position="17"/>
    </location>
    <ligand>
        <name>NADP(+)</name>
        <dbReference type="ChEBI" id="CHEBI:58349"/>
    </ligand>
</feature>
<evidence type="ECO:0000256" key="2">
    <source>
        <dbReference type="ARBA" id="ARBA00005959"/>
    </source>
</evidence>
<feature type="binding site" evidence="9">
    <location>
        <position position="210"/>
    </location>
    <ligand>
        <name>substrate</name>
    </ligand>
</feature>
<proteinExistence type="inferred from homology"/>
<evidence type="ECO:0000256" key="3">
    <source>
        <dbReference type="ARBA" id="ARBA00012371"/>
    </source>
</evidence>
<dbReference type="Proteomes" id="UP000028878">
    <property type="component" value="Unassembled WGS sequence"/>
</dbReference>
<comment type="catalytic activity">
    <reaction evidence="8 9">
        <text>GDP-beta-L-fucose + NADP(+) = GDP-4-dehydro-alpha-D-rhamnose + NADPH + H(+)</text>
        <dbReference type="Rhea" id="RHEA:18885"/>
        <dbReference type="ChEBI" id="CHEBI:15378"/>
        <dbReference type="ChEBI" id="CHEBI:57273"/>
        <dbReference type="ChEBI" id="CHEBI:57783"/>
        <dbReference type="ChEBI" id="CHEBI:57964"/>
        <dbReference type="ChEBI" id="CHEBI:58349"/>
        <dbReference type="EC" id="1.1.1.271"/>
    </reaction>
</comment>
<feature type="binding site" evidence="9">
    <location>
        <position position="180"/>
    </location>
    <ligand>
        <name>NADP(+)</name>
        <dbReference type="ChEBI" id="CHEBI:58349"/>
    </ligand>
</feature>
<dbReference type="CDD" id="cd05239">
    <property type="entry name" value="GDP_FS_SDR_e"/>
    <property type="match status" value="1"/>
</dbReference>
<dbReference type="EMBL" id="CCAE010000021">
    <property type="protein sequence ID" value="CDN88278.1"/>
    <property type="molecule type" value="Genomic_DNA"/>
</dbReference>
<feature type="site" description="Important for catalytic activity" evidence="9">
    <location>
        <position position="108"/>
    </location>
</feature>
<evidence type="ECO:0000256" key="6">
    <source>
        <dbReference type="ARBA" id="ARBA00023235"/>
    </source>
</evidence>
<dbReference type="EC" id="1.1.1.271" evidence="3 9"/>
<dbReference type="InterPro" id="IPR028614">
    <property type="entry name" value="GDP_fucose/colitose_synth"/>
</dbReference>
<dbReference type="HAMAP" id="MF_00956">
    <property type="entry name" value="GDP_fucose_synth"/>
    <property type="match status" value="1"/>
</dbReference>
<dbReference type="GO" id="GO:0042351">
    <property type="term" value="P:'de novo' GDP-L-fucose biosynthetic process"/>
    <property type="evidence" value="ECO:0007669"/>
    <property type="project" value="UniProtKB-UniRule"/>
</dbReference>
<dbReference type="InterPro" id="IPR036291">
    <property type="entry name" value="NAD(P)-bd_dom_sf"/>
</dbReference>
<dbReference type="GO" id="GO:0016853">
    <property type="term" value="F:isomerase activity"/>
    <property type="evidence" value="ECO:0007669"/>
    <property type="project" value="UniProtKB-KW"/>
</dbReference>
<name>A0A1L1PE05_HYDIT</name>
<feature type="binding site" evidence="9">
    <location>
        <begin position="164"/>
        <end position="167"/>
    </location>
    <ligand>
        <name>NADP(+)</name>
        <dbReference type="ChEBI" id="CHEBI:58349"/>
    </ligand>
</feature>
<comment type="similarity">
    <text evidence="2 9">Belongs to the NAD(P)-dependent epimerase/dehydratase family. Fucose synthase subfamily.</text>
</comment>
<dbReference type="Gene3D" id="3.90.25.10">
    <property type="entry name" value="UDP-galactose 4-epimerase, domain 1"/>
    <property type="match status" value="1"/>
</dbReference>
<reference evidence="12" key="1">
    <citation type="submission" date="2014-02" db="EMBL/GenBank/DDBJ databases">
        <authorList>
            <person name="Gan H."/>
        </authorList>
    </citation>
    <scope>NUCLEOTIDE SEQUENCE [LARGE SCALE GENOMIC DNA]</scope>
    <source>
        <strain evidence="12">S1</strain>
    </source>
</reference>
<comment type="function">
    <text evidence="9">Catalyzes the two-step NADP-dependent conversion of GDP-4-dehydro-6-deoxy-D-mannose to GDP-fucose, involving an epimerase and a reductase reaction.</text>
</comment>
<feature type="binding site" evidence="9">
    <location>
        <position position="141"/>
    </location>
    <ligand>
        <name>NADP(+)</name>
        <dbReference type="ChEBI" id="CHEBI:58349"/>
    </ligand>
</feature>
<dbReference type="UniPathway" id="UPA00128">
    <property type="reaction ID" value="UER00191"/>
</dbReference>
<feature type="binding site" evidence="9">
    <location>
        <position position="203"/>
    </location>
    <ligand>
        <name>substrate</name>
    </ligand>
</feature>
<keyword evidence="5 9" id="KW-0560">Oxidoreductase</keyword>
<evidence type="ECO:0000313" key="11">
    <source>
        <dbReference type="EMBL" id="CDN88278.1"/>
    </source>
</evidence>
<dbReference type="PANTHER" id="PTHR43238">
    <property type="entry name" value="GDP-L-FUCOSE SYNTHASE"/>
    <property type="match status" value="1"/>
</dbReference>
<evidence type="ECO:0000313" key="12">
    <source>
        <dbReference type="Proteomes" id="UP000028878"/>
    </source>
</evidence>
<dbReference type="RefSeq" id="WP_009518451.1">
    <property type="nucleotide sequence ID" value="NZ_CCAE010000021.1"/>
</dbReference>
<dbReference type="PANTHER" id="PTHR43238:SF1">
    <property type="entry name" value="GDP-L-FUCOSE SYNTHASE"/>
    <property type="match status" value="1"/>
</dbReference>
<evidence type="ECO:0000256" key="1">
    <source>
        <dbReference type="ARBA" id="ARBA00004883"/>
    </source>
</evidence>
<feature type="binding site" evidence="9">
    <location>
        <position position="188"/>
    </location>
    <ligand>
        <name>substrate</name>
    </ligand>
</feature>
<gene>
    <name evidence="11" type="primary">fcl_1</name>
    <name evidence="9" type="synonym">fcl</name>
    <name evidence="11" type="ORF">BN948_02711</name>
</gene>
<evidence type="ECO:0000256" key="5">
    <source>
        <dbReference type="ARBA" id="ARBA00023002"/>
    </source>
</evidence>